<sequence>MNTLNRRPLDRKESRSMVARQAAILLYEGLASEYKEAKEVAAENLGLKVMPSNYEVAMELRRYAEEVEGAAYTERLKSMREEALEVMKALSAFAPRLVGSVWRGVLTPRSDIDIEVYTEDLNAVLSRLEGVVSKISAREEVNLPEQMRLGSLYRIRGKSRRGYDLEIIVKEPGMLNKPARCEIFGDLKKGLSIDELEELLSRDSAELRVPKGRVRVEE</sequence>
<evidence type="ECO:0000313" key="2">
    <source>
        <dbReference type="Proteomes" id="UP000244066"/>
    </source>
</evidence>
<dbReference type="InterPro" id="IPR043519">
    <property type="entry name" value="NT_sf"/>
</dbReference>
<accession>A0A2R7Y207</accession>
<organism evidence="1 2">
    <name type="scientific">Candidatus Terraquivivens tikiterensis</name>
    <dbReference type="NCBI Taxonomy" id="1980982"/>
    <lineage>
        <taxon>Archaea</taxon>
        <taxon>Nitrososphaerota</taxon>
        <taxon>Candidatus Wolframiiraptoraceae</taxon>
        <taxon>Candidatus Terraquivivens</taxon>
    </lineage>
</organism>
<evidence type="ECO:0000313" key="1">
    <source>
        <dbReference type="EMBL" id="PUA31387.1"/>
    </source>
</evidence>
<evidence type="ECO:0008006" key="3">
    <source>
        <dbReference type="Google" id="ProtNLM"/>
    </source>
</evidence>
<proteinExistence type="predicted"/>
<protein>
    <recommendedName>
        <fullName evidence="3">Polymerase nucleotidyl transferase domain-containing protein</fullName>
    </recommendedName>
</protein>
<comment type="caution">
    <text evidence="1">The sequence shown here is derived from an EMBL/GenBank/DDBJ whole genome shotgun (WGS) entry which is preliminary data.</text>
</comment>
<dbReference type="SUPFAM" id="SSF81301">
    <property type="entry name" value="Nucleotidyltransferase"/>
    <property type="match status" value="1"/>
</dbReference>
<dbReference type="AlphaFoldDB" id="A0A2R7Y207"/>
<gene>
    <name evidence="1" type="ORF">B9J98_06405</name>
</gene>
<dbReference type="EMBL" id="NDWU01000018">
    <property type="protein sequence ID" value="PUA31387.1"/>
    <property type="molecule type" value="Genomic_DNA"/>
</dbReference>
<name>A0A2R7Y207_9ARCH</name>
<reference evidence="1 2" key="1">
    <citation type="submission" date="2017-04" db="EMBL/GenBank/DDBJ databases">
        <title>Draft Aigarchaeota genome from a New Zealand hot spring.</title>
        <authorList>
            <person name="Reysenbach A.-L."/>
            <person name="Donaho J.A."/>
            <person name="Gerhart J."/>
            <person name="Kelley J.F."/>
            <person name="Kouba K."/>
            <person name="Podar M."/>
            <person name="Stott M."/>
        </authorList>
    </citation>
    <scope>NUCLEOTIDE SEQUENCE [LARGE SCALE GENOMIC DNA]</scope>
    <source>
        <strain evidence="1">NZ13_MG1</strain>
    </source>
</reference>
<dbReference type="Proteomes" id="UP000244066">
    <property type="component" value="Unassembled WGS sequence"/>
</dbReference>